<dbReference type="AlphaFoldDB" id="A0AAV6XAK1"/>
<dbReference type="GO" id="GO:2000762">
    <property type="term" value="P:regulation of phenylpropanoid metabolic process"/>
    <property type="evidence" value="ECO:0007669"/>
    <property type="project" value="InterPro"/>
</dbReference>
<dbReference type="InterPro" id="IPR015915">
    <property type="entry name" value="Kelch-typ_b-propeller"/>
</dbReference>
<dbReference type="SUPFAM" id="SSF81383">
    <property type="entry name" value="F-box domain"/>
    <property type="match status" value="1"/>
</dbReference>
<dbReference type="InterPro" id="IPR044595">
    <property type="entry name" value="KMD1-4"/>
</dbReference>
<evidence type="ECO:0000313" key="1">
    <source>
        <dbReference type="EMBL" id="KAG8379904.1"/>
    </source>
</evidence>
<dbReference type="InterPro" id="IPR036047">
    <property type="entry name" value="F-box-like_dom_sf"/>
</dbReference>
<dbReference type="Gene3D" id="2.120.10.80">
    <property type="entry name" value="Kelch-type beta propeller"/>
    <property type="match status" value="1"/>
</dbReference>
<reference evidence="1" key="1">
    <citation type="submission" date="2019-10" db="EMBL/GenBank/DDBJ databases">
        <authorList>
            <person name="Zhang R."/>
            <person name="Pan Y."/>
            <person name="Wang J."/>
            <person name="Ma R."/>
            <person name="Yu S."/>
        </authorList>
    </citation>
    <scope>NUCLEOTIDE SEQUENCE</scope>
    <source>
        <strain evidence="1">LA-IB0</strain>
        <tissue evidence="1">Leaf</tissue>
    </source>
</reference>
<dbReference type="CDD" id="cd22152">
    <property type="entry name" value="F-box_AtAFR-like"/>
    <property type="match status" value="1"/>
</dbReference>
<dbReference type="SUPFAM" id="SSF117281">
    <property type="entry name" value="Kelch motif"/>
    <property type="match status" value="1"/>
</dbReference>
<dbReference type="Pfam" id="PF01344">
    <property type="entry name" value="Kelch_1"/>
    <property type="match status" value="2"/>
</dbReference>
<dbReference type="PANTHER" id="PTHR46407:SF3">
    <property type="entry name" value="OS02G0208700 PROTEIN"/>
    <property type="match status" value="1"/>
</dbReference>
<organism evidence="1 2">
    <name type="scientific">Buddleja alternifolia</name>
    <dbReference type="NCBI Taxonomy" id="168488"/>
    <lineage>
        <taxon>Eukaryota</taxon>
        <taxon>Viridiplantae</taxon>
        <taxon>Streptophyta</taxon>
        <taxon>Embryophyta</taxon>
        <taxon>Tracheophyta</taxon>
        <taxon>Spermatophyta</taxon>
        <taxon>Magnoliopsida</taxon>
        <taxon>eudicotyledons</taxon>
        <taxon>Gunneridae</taxon>
        <taxon>Pentapetalae</taxon>
        <taxon>asterids</taxon>
        <taxon>lamiids</taxon>
        <taxon>Lamiales</taxon>
        <taxon>Scrophulariaceae</taxon>
        <taxon>Buddlejeae</taxon>
        <taxon>Buddleja</taxon>
    </lineage>
</organism>
<accession>A0AAV6XAK1</accession>
<evidence type="ECO:0000313" key="2">
    <source>
        <dbReference type="Proteomes" id="UP000826271"/>
    </source>
</evidence>
<sequence length="348" mass="39471">MTMDLIPGLPNDIGLECLIRIHYWDFSSVASVYRSWNGLIELPEFWRRRKASGLTRKVVVMVRCRFDPCRGQEGQFYELALREPETGYRNVLRPPIPYGLPIACQVVGVGLNLVVMGGLNPKTLEVMNDVLVYNFVSATWRRGAKMPGHKRWYFACASDSNRMVFVAGGHDDKRRALKSAIAYDVAEDKWMVLPDMARERDEPKGVFHHGKFLVIGGYSAKKHIFGTSAESFDVATGQWDPVQEGFLNSETCYRHCADDGDGKLFKSRGDYVEELQGSTWQLVAKLPTRVGCISYMIAWQGKVLVIGSETHFEPYKSFILDLKSSKWESVEKEYEFLGHVESGCCLEL</sequence>
<dbReference type="PANTHER" id="PTHR46407">
    <property type="entry name" value="OS02G0208700 PROTEIN"/>
    <property type="match status" value="1"/>
</dbReference>
<dbReference type="InterPro" id="IPR006652">
    <property type="entry name" value="Kelch_1"/>
</dbReference>
<keyword evidence="2" id="KW-1185">Reference proteome</keyword>
<dbReference type="Proteomes" id="UP000826271">
    <property type="component" value="Unassembled WGS sequence"/>
</dbReference>
<protein>
    <submittedName>
        <fullName evidence="1">Uncharacterized protein</fullName>
    </submittedName>
</protein>
<proteinExistence type="predicted"/>
<dbReference type="GO" id="GO:0080037">
    <property type="term" value="P:negative regulation of cytokinin-activated signaling pathway"/>
    <property type="evidence" value="ECO:0007669"/>
    <property type="project" value="InterPro"/>
</dbReference>
<dbReference type="EMBL" id="WHWC01000007">
    <property type="protein sequence ID" value="KAG8379904.1"/>
    <property type="molecule type" value="Genomic_DNA"/>
</dbReference>
<name>A0AAV6XAK1_9LAMI</name>
<dbReference type="SMART" id="SM00612">
    <property type="entry name" value="Kelch"/>
    <property type="match status" value="2"/>
</dbReference>
<gene>
    <name evidence="1" type="ORF">BUALT_Bualt07G0137700</name>
</gene>
<comment type="caution">
    <text evidence="1">The sequence shown here is derived from an EMBL/GenBank/DDBJ whole genome shotgun (WGS) entry which is preliminary data.</text>
</comment>